<accession>A0A941EJS4</accession>
<dbReference type="Proteomes" id="UP000676325">
    <property type="component" value="Unassembled WGS sequence"/>
</dbReference>
<reference evidence="1" key="1">
    <citation type="submission" date="2021-04" db="EMBL/GenBank/DDBJ databases">
        <title>Genome based classification of Actinospica acidithermotolerans sp. nov., an actinobacterium isolated from an Indonesian hot spring.</title>
        <authorList>
            <person name="Kusuma A.B."/>
            <person name="Putra K.E."/>
            <person name="Nafisah S."/>
            <person name="Loh J."/>
            <person name="Nouioui I."/>
            <person name="Goodfellow M."/>
        </authorList>
    </citation>
    <scope>NUCLEOTIDE SEQUENCE</scope>
    <source>
        <strain evidence="1">MGRD01-02</strain>
    </source>
</reference>
<comment type="caution">
    <text evidence="1">The sequence shown here is derived from an EMBL/GenBank/DDBJ whole genome shotgun (WGS) entry which is preliminary data.</text>
</comment>
<dbReference type="RefSeq" id="WP_212521505.1">
    <property type="nucleotide sequence ID" value="NZ_JAGSOH010000129.1"/>
</dbReference>
<name>A0A941EJS4_9ACTN</name>
<proteinExistence type="predicted"/>
<evidence type="ECO:0000313" key="2">
    <source>
        <dbReference type="Proteomes" id="UP000676325"/>
    </source>
</evidence>
<dbReference type="EMBL" id="JAGSOH010000129">
    <property type="protein sequence ID" value="MBR7830379.1"/>
    <property type="molecule type" value="Genomic_DNA"/>
</dbReference>
<gene>
    <name evidence="1" type="ORF">KDK95_29015</name>
</gene>
<protein>
    <submittedName>
        <fullName evidence="1">Uncharacterized protein</fullName>
    </submittedName>
</protein>
<evidence type="ECO:0000313" key="1">
    <source>
        <dbReference type="EMBL" id="MBR7830379.1"/>
    </source>
</evidence>
<dbReference type="AlphaFoldDB" id="A0A941EJS4"/>
<keyword evidence="2" id="KW-1185">Reference proteome</keyword>
<organism evidence="1 2">
    <name type="scientific">Actinospica acidithermotolerans</name>
    <dbReference type="NCBI Taxonomy" id="2828514"/>
    <lineage>
        <taxon>Bacteria</taxon>
        <taxon>Bacillati</taxon>
        <taxon>Actinomycetota</taxon>
        <taxon>Actinomycetes</taxon>
        <taxon>Catenulisporales</taxon>
        <taxon>Actinospicaceae</taxon>
        <taxon>Actinospica</taxon>
    </lineage>
</organism>
<sequence>MGLRTAMVHAMDGECCDDGDGVRHFPVIAPMTPYPPGFSKAFAGT</sequence>